<feature type="transmembrane region" description="Helical" evidence="8">
    <location>
        <begin position="49"/>
        <end position="70"/>
    </location>
</feature>
<keyword evidence="2 8" id="KW-0812">Transmembrane</keyword>
<keyword evidence="5 8" id="KW-0472">Membrane</keyword>
<dbReference type="Pfam" id="PF00001">
    <property type="entry name" value="7tm_1"/>
    <property type="match status" value="1"/>
</dbReference>
<organism evidence="11 14">
    <name type="scientific">Didymodactylos carnosus</name>
    <dbReference type="NCBI Taxonomy" id="1234261"/>
    <lineage>
        <taxon>Eukaryota</taxon>
        <taxon>Metazoa</taxon>
        <taxon>Spiralia</taxon>
        <taxon>Gnathifera</taxon>
        <taxon>Rotifera</taxon>
        <taxon>Eurotatoria</taxon>
        <taxon>Bdelloidea</taxon>
        <taxon>Philodinida</taxon>
        <taxon>Philodinidae</taxon>
        <taxon>Didymodactylos</taxon>
    </lineage>
</organism>
<dbReference type="Proteomes" id="UP000663829">
    <property type="component" value="Unassembled WGS sequence"/>
</dbReference>
<evidence type="ECO:0000256" key="2">
    <source>
        <dbReference type="ARBA" id="ARBA00022692"/>
    </source>
</evidence>
<dbReference type="PANTHER" id="PTHR24243:SF208">
    <property type="entry name" value="PYROKININ-1 RECEPTOR"/>
    <property type="match status" value="1"/>
</dbReference>
<reference evidence="11" key="1">
    <citation type="submission" date="2021-02" db="EMBL/GenBank/DDBJ databases">
        <authorList>
            <person name="Nowell W R."/>
        </authorList>
    </citation>
    <scope>NUCLEOTIDE SEQUENCE</scope>
</reference>
<sequence>MTNPSILAAAQVQMTWFQIVFLVMGDIGNILNCMIFLQKSLRHNNCCQYFLACSITNLIILNTGIPTNIFSLTNTNPATYSLVYCKVRMYIIHSLLMVSRFYIVLACADRYALCSPNPRIRDFTRPKVARVLIPLTLFVFFLMPIHLPILMTIQQSKCIMPGLYNLLWSIYIMLLAGLFPLISMAVFGLLACRNIRYLRRRIQPSGVSQRIRIKNRDYQLMKMLFVEVIIYILTTLMYPSYAFYSALTLNASKGTQRIANEAFVSFLSGSFLLYINNCSTFYIYVFTSTTFRKELRSIAVNYILKYLLKENSNQGSAQRSSNIGQAVVVIDPFRTVQQGKTR</sequence>
<dbReference type="SUPFAM" id="SSF81321">
    <property type="entry name" value="Family A G protein-coupled receptor-like"/>
    <property type="match status" value="1"/>
</dbReference>
<dbReference type="GO" id="GO:0016020">
    <property type="term" value="C:membrane"/>
    <property type="evidence" value="ECO:0007669"/>
    <property type="project" value="UniProtKB-SubCell"/>
</dbReference>
<protein>
    <recommendedName>
        <fullName evidence="9">G-protein coupled receptors family 1 profile domain-containing protein</fullName>
    </recommendedName>
</protein>
<evidence type="ECO:0000256" key="4">
    <source>
        <dbReference type="ARBA" id="ARBA00023040"/>
    </source>
</evidence>
<name>A0A814K2R2_9BILA</name>
<keyword evidence="14" id="KW-1185">Reference proteome</keyword>
<evidence type="ECO:0000313" key="13">
    <source>
        <dbReference type="EMBL" id="CAF3815834.1"/>
    </source>
</evidence>
<dbReference type="GO" id="GO:0004930">
    <property type="term" value="F:G protein-coupled receptor activity"/>
    <property type="evidence" value="ECO:0007669"/>
    <property type="project" value="UniProtKB-KW"/>
</dbReference>
<evidence type="ECO:0000313" key="12">
    <source>
        <dbReference type="EMBL" id="CAF3685517.1"/>
    </source>
</evidence>
<dbReference type="PROSITE" id="PS50262">
    <property type="entry name" value="G_PROTEIN_RECEP_F1_2"/>
    <property type="match status" value="1"/>
</dbReference>
<evidence type="ECO:0000256" key="8">
    <source>
        <dbReference type="SAM" id="Phobius"/>
    </source>
</evidence>
<dbReference type="EMBL" id="CAJNOQ010004134">
    <property type="protein sequence ID" value="CAF1046013.1"/>
    <property type="molecule type" value="Genomic_DNA"/>
</dbReference>
<proteinExistence type="predicted"/>
<dbReference type="EMBL" id="CAJOBA010003545">
    <property type="protein sequence ID" value="CAF3685517.1"/>
    <property type="molecule type" value="Genomic_DNA"/>
</dbReference>
<dbReference type="InterPro" id="IPR000276">
    <property type="entry name" value="GPCR_Rhodpsn"/>
</dbReference>
<dbReference type="PANTHER" id="PTHR24243">
    <property type="entry name" value="G-PROTEIN COUPLED RECEPTOR"/>
    <property type="match status" value="1"/>
</dbReference>
<feature type="transmembrane region" description="Helical" evidence="8">
    <location>
        <begin position="16"/>
        <end position="37"/>
    </location>
</feature>
<keyword evidence="4" id="KW-0297">G-protein coupled receptor</keyword>
<comment type="caution">
    <text evidence="11">The sequence shown here is derived from an EMBL/GenBank/DDBJ whole genome shotgun (WGS) entry which is preliminary data.</text>
</comment>
<feature type="transmembrane region" description="Helical" evidence="8">
    <location>
        <begin position="220"/>
        <end position="242"/>
    </location>
</feature>
<feature type="transmembrane region" description="Helical" evidence="8">
    <location>
        <begin position="170"/>
        <end position="192"/>
    </location>
</feature>
<feature type="transmembrane region" description="Helical" evidence="8">
    <location>
        <begin position="128"/>
        <end position="150"/>
    </location>
</feature>
<keyword evidence="6" id="KW-0675">Receptor</keyword>
<dbReference type="Proteomes" id="UP000677228">
    <property type="component" value="Unassembled WGS sequence"/>
</dbReference>
<dbReference type="OrthoDB" id="10048509at2759"/>
<evidence type="ECO:0000256" key="1">
    <source>
        <dbReference type="ARBA" id="ARBA00004141"/>
    </source>
</evidence>
<dbReference type="EMBL" id="CAJNOK010003544">
    <property type="protein sequence ID" value="CAF0905549.1"/>
    <property type="molecule type" value="Genomic_DNA"/>
</dbReference>
<evidence type="ECO:0000256" key="5">
    <source>
        <dbReference type="ARBA" id="ARBA00023136"/>
    </source>
</evidence>
<evidence type="ECO:0000256" key="3">
    <source>
        <dbReference type="ARBA" id="ARBA00022989"/>
    </source>
</evidence>
<dbReference type="Proteomes" id="UP000681722">
    <property type="component" value="Unassembled WGS sequence"/>
</dbReference>
<evidence type="ECO:0000313" key="10">
    <source>
        <dbReference type="EMBL" id="CAF0905549.1"/>
    </source>
</evidence>
<accession>A0A814K2R2</accession>
<evidence type="ECO:0000259" key="9">
    <source>
        <dbReference type="PROSITE" id="PS50262"/>
    </source>
</evidence>
<dbReference type="EMBL" id="CAJOBC010004133">
    <property type="protein sequence ID" value="CAF3815834.1"/>
    <property type="molecule type" value="Genomic_DNA"/>
</dbReference>
<keyword evidence="3 8" id="KW-1133">Transmembrane helix</keyword>
<feature type="transmembrane region" description="Helical" evidence="8">
    <location>
        <begin position="90"/>
        <end position="108"/>
    </location>
</feature>
<dbReference type="Gene3D" id="1.20.1070.10">
    <property type="entry name" value="Rhodopsin 7-helix transmembrane proteins"/>
    <property type="match status" value="1"/>
</dbReference>
<gene>
    <name evidence="11" type="ORF">GPM918_LOCUS16031</name>
    <name evidence="10" type="ORF">OVA965_LOCUS9849</name>
    <name evidence="13" type="ORF">SRO942_LOCUS16026</name>
    <name evidence="12" type="ORF">TMI583_LOCUS9845</name>
</gene>
<evidence type="ECO:0000256" key="7">
    <source>
        <dbReference type="ARBA" id="ARBA00023224"/>
    </source>
</evidence>
<dbReference type="Proteomes" id="UP000682733">
    <property type="component" value="Unassembled WGS sequence"/>
</dbReference>
<evidence type="ECO:0000256" key="6">
    <source>
        <dbReference type="ARBA" id="ARBA00023170"/>
    </source>
</evidence>
<dbReference type="InterPro" id="IPR017452">
    <property type="entry name" value="GPCR_Rhodpsn_7TM"/>
</dbReference>
<comment type="subcellular location">
    <subcellularLocation>
        <location evidence="1">Membrane</location>
        <topology evidence="1">Multi-pass membrane protein</topology>
    </subcellularLocation>
</comment>
<dbReference type="AlphaFoldDB" id="A0A814K2R2"/>
<feature type="transmembrane region" description="Helical" evidence="8">
    <location>
        <begin position="262"/>
        <end position="286"/>
    </location>
</feature>
<evidence type="ECO:0000313" key="11">
    <source>
        <dbReference type="EMBL" id="CAF1046013.1"/>
    </source>
</evidence>
<keyword evidence="7" id="KW-0807">Transducer</keyword>
<evidence type="ECO:0000313" key="14">
    <source>
        <dbReference type="Proteomes" id="UP000663829"/>
    </source>
</evidence>
<feature type="domain" description="G-protein coupled receptors family 1 profile" evidence="9">
    <location>
        <begin position="28"/>
        <end position="284"/>
    </location>
</feature>